<feature type="transmembrane region" description="Helical" evidence="7">
    <location>
        <begin position="468"/>
        <end position="490"/>
    </location>
</feature>
<evidence type="ECO:0000256" key="6">
    <source>
        <dbReference type="ARBA" id="ARBA00023136"/>
    </source>
</evidence>
<dbReference type="RefSeq" id="XP_014183395.1">
    <property type="nucleotide sequence ID" value="XM_014327920.1"/>
</dbReference>
<dbReference type="EMBL" id="ALBS01000032">
    <property type="protein sequence ID" value="EJT52210.1"/>
    <property type="molecule type" value="Genomic_DNA"/>
</dbReference>
<protein>
    <recommendedName>
        <fullName evidence="8">Amino acid permease/ SLC12A domain-containing protein</fullName>
    </recommendedName>
</protein>
<organism evidence="9 10">
    <name type="scientific">Trichosporon asahii var. asahii (strain ATCC 90039 / CBS 2479 / JCM 2466 / KCTC 7840 / NBRC 103889/ NCYC 2677 / UAMH 7654)</name>
    <name type="common">Yeast</name>
    <dbReference type="NCBI Taxonomy" id="1186058"/>
    <lineage>
        <taxon>Eukaryota</taxon>
        <taxon>Fungi</taxon>
        <taxon>Dikarya</taxon>
        <taxon>Basidiomycota</taxon>
        <taxon>Agaricomycotina</taxon>
        <taxon>Tremellomycetes</taxon>
        <taxon>Trichosporonales</taxon>
        <taxon>Trichosporonaceae</taxon>
        <taxon>Trichosporon</taxon>
    </lineage>
</organism>
<dbReference type="InterPro" id="IPR004841">
    <property type="entry name" value="AA-permease/SLC12A_dom"/>
</dbReference>
<keyword evidence="5 7" id="KW-1133">Transmembrane helix</keyword>
<evidence type="ECO:0000259" key="8">
    <source>
        <dbReference type="Pfam" id="PF00324"/>
    </source>
</evidence>
<keyword evidence="4" id="KW-0029">Amino-acid transport</keyword>
<dbReference type="VEuPathDB" id="FungiDB:A1Q1_06316"/>
<feature type="transmembrane region" description="Helical" evidence="7">
    <location>
        <begin position="386"/>
        <end position="411"/>
    </location>
</feature>
<feature type="transmembrane region" description="Helical" evidence="7">
    <location>
        <begin position="255"/>
        <end position="278"/>
    </location>
</feature>
<dbReference type="PANTHER" id="PTHR43341:SF1">
    <property type="entry name" value="GENERAL AMINO-ACID PERMEASE GAP1"/>
    <property type="match status" value="1"/>
</dbReference>
<dbReference type="AlphaFoldDB" id="J4UK35"/>
<comment type="subcellular location">
    <subcellularLocation>
        <location evidence="1">Membrane</location>
        <topology evidence="1">Multi-pass membrane protein</topology>
    </subcellularLocation>
</comment>
<dbReference type="InterPro" id="IPR050524">
    <property type="entry name" value="APC_YAT"/>
</dbReference>
<evidence type="ECO:0000256" key="4">
    <source>
        <dbReference type="ARBA" id="ARBA00022970"/>
    </source>
</evidence>
<feature type="domain" description="Amino acid permease/ SLC12A" evidence="8">
    <location>
        <begin position="62"/>
        <end position="525"/>
    </location>
</feature>
<dbReference type="GO" id="GO:0016020">
    <property type="term" value="C:membrane"/>
    <property type="evidence" value="ECO:0007669"/>
    <property type="project" value="UniProtKB-SubCell"/>
</dbReference>
<evidence type="ECO:0000256" key="1">
    <source>
        <dbReference type="ARBA" id="ARBA00004141"/>
    </source>
</evidence>
<feature type="transmembrane region" description="Helical" evidence="7">
    <location>
        <begin position="423"/>
        <end position="447"/>
    </location>
</feature>
<evidence type="ECO:0000313" key="10">
    <source>
        <dbReference type="Proteomes" id="UP000002748"/>
    </source>
</evidence>
<dbReference type="KEGG" id="tasa:A1Q1_06316"/>
<evidence type="ECO:0000256" key="3">
    <source>
        <dbReference type="ARBA" id="ARBA00022692"/>
    </source>
</evidence>
<dbReference type="GO" id="GO:0015171">
    <property type="term" value="F:amino acid transmembrane transporter activity"/>
    <property type="evidence" value="ECO:0007669"/>
    <property type="project" value="TreeGrafter"/>
</dbReference>
<accession>J4UK35</accession>
<dbReference type="PANTHER" id="PTHR43341">
    <property type="entry name" value="AMINO ACID PERMEASE"/>
    <property type="match status" value="1"/>
</dbReference>
<feature type="transmembrane region" description="Helical" evidence="7">
    <location>
        <begin position="91"/>
        <end position="114"/>
    </location>
</feature>
<feature type="transmembrane region" description="Helical" evidence="7">
    <location>
        <begin position="60"/>
        <end position="79"/>
    </location>
</feature>
<keyword evidence="2" id="KW-0813">Transport</keyword>
<keyword evidence="6 7" id="KW-0472">Membrane</keyword>
<gene>
    <name evidence="9" type="ORF">A1Q1_06316</name>
</gene>
<feature type="transmembrane region" description="Helical" evidence="7">
    <location>
        <begin position="135"/>
        <end position="163"/>
    </location>
</feature>
<sequence length="568" mass="61873">MSEKLGVYDDDGGKEGTGFETSVQEPYGVYDKNALEYRDAQLAQTGEGDHGTKRALSPRVCSMIAIAGTIGTGLFLSSGTALAQGGAVGCFLGYLIMGFFIGCMMYCLGELICFNPTIGGFSELGRKYVNESFGFMMGITYAFTVGLSVPSELSAIAVLIGYWDKNEKHAAIYITVFLFVTWGCNMLGVKWYGEVEFIMACIKIGMLIVLIIFGLVADLGGVKGGTGFVGGKHWREGPFNTEYLGVHPPSTAAFLGWWSTMVKCAFSFAGIEAVGLLAGEAKNPRKTLRTSIRTTFYRIGGLYIISIIILTLNIGYKDPDLLRANDAGGDTAASSPFVLIAKRNGISALAHVVNAVVVTSAWSAGNESLYGFARCLMGMARNGCGLKCFLWTTSWGVPWVGVSLGAAFGPLAYLSLSNGSNQAFVWLSNLTALLKLVCWAAICFCFVRYKKACDRQGVNRRQLVLRSWCQPVMAWSCIVCFLLVIFFNGVKAFIPKFDYEDFLADYISIPFVAVCWGGWQLYRRDRWIPIDEIDLSGGPAKALSARATTRRARTTLPSLNNRFIVVEI</sequence>
<dbReference type="Pfam" id="PF00324">
    <property type="entry name" value="AA_permease"/>
    <property type="match status" value="1"/>
</dbReference>
<dbReference type="Proteomes" id="UP000002748">
    <property type="component" value="Unassembled WGS sequence"/>
</dbReference>
<dbReference type="FunFam" id="1.20.1740.10:FF:000001">
    <property type="entry name" value="Amino acid permease"/>
    <property type="match status" value="1"/>
</dbReference>
<feature type="transmembrane region" description="Helical" evidence="7">
    <location>
        <begin position="502"/>
        <end position="522"/>
    </location>
</feature>
<feature type="transmembrane region" description="Helical" evidence="7">
    <location>
        <begin position="169"/>
        <end position="188"/>
    </location>
</feature>
<feature type="transmembrane region" description="Helical" evidence="7">
    <location>
        <begin position="195"/>
        <end position="217"/>
    </location>
</feature>
<name>J4UK35_TRIAS</name>
<evidence type="ECO:0000313" key="9">
    <source>
        <dbReference type="EMBL" id="EJT52210.1"/>
    </source>
</evidence>
<comment type="caution">
    <text evidence="9">The sequence shown here is derived from an EMBL/GenBank/DDBJ whole genome shotgun (WGS) entry which is preliminary data.</text>
</comment>
<evidence type="ECO:0000256" key="7">
    <source>
        <dbReference type="SAM" id="Phobius"/>
    </source>
</evidence>
<evidence type="ECO:0000256" key="5">
    <source>
        <dbReference type="ARBA" id="ARBA00022989"/>
    </source>
</evidence>
<evidence type="ECO:0000256" key="2">
    <source>
        <dbReference type="ARBA" id="ARBA00022448"/>
    </source>
</evidence>
<feature type="transmembrane region" description="Helical" evidence="7">
    <location>
        <begin position="345"/>
        <end position="365"/>
    </location>
</feature>
<dbReference type="OrthoDB" id="10062876at2759"/>
<dbReference type="HOGENOM" id="CLU_007946_12_1_1"/>
<proteinExistence type="predicted"/>
<reference evidence="9 10" key="1">
    <citation type="journal article" date="2012" name="Eukaryot. Cell">
        <title>Draft genome sequence of CBS 2479, the standard type strain of Trichosporon asahii.</title>
        <authorList>
            <person name="Yang R.Y."/>
            <person name="Li H.T."/>
            <person name="Zhu H."/>
            <person name="Zhou G.P."/>
            <person name="Wang M."/>
            <person name="Wang L."/>
        </authorList>
    </citation>
    <scope>NUCLEOTIDE SEQUENCE [LARGE SCALE GENOMIC DNA]</scope>
    <source>
        <strain evidence="10">ATCC 90039 / CBS 2479 / JCM 2466 / KCTC 7840 / NCYC 2677 / UAMH 7654</strain>
    </source>
</reference>
<dbReference type="Gene3D" id="1.20.1740.10">
    <property type="entry name" value="Amino acid/polyamine transporter I"/>
    <property type="match status" value="1"/>
</dbReference>
<feature type="transmembrane region" description="Helical" evidence="7">
    <location>
        <begin position="299"/>
        <end position="316"/>
    </location>
</feature>
<dbReference type="PIRSF" id="PIRSF006060">
    <property type="entry name" value="AA_transporter"/>
    <property type="match status" value="1"/>
</dbReference>
<dbReference type="GeneID" id="25989828"/>
<keyword evidence="3 7" id="KW-0812">Transmembrane</keyword>